<dbReference type="EMBL" id="CAMPGE010014624">
    <property type="protein sequence ID" value="CAI2373285.1"/>
    <property type="molecule type" value="Genomic_DNA"/>
</dbReference>
<dbReference type="Proteomes" id="UP001295684">
    <property type="component" value="Unassembled WGS sequence"/>
</dbReference>
<accession>A0AAD1XIQ7</accession>
<organism evidence="1 2">
    <name type="scientific">Euplotes crassus</name>
    <dbReference type="NCBI Taxonomy" id="5936"/>
    <lineage>
        <taxon>Eukaryota</taxon>
        <taxon>Sar</taxon>
        <taxon>Alveolata</taxon>
        <taxon>Ciliophora</taxon>
        <taxon>Intramacronucleata</taxon>
        <taxon>Spirotrichea</taxon>
        <taxon>Hypotrichia</taxon>
        <taxon>Euplotida</taxon>
        <taxon>Euplotidae</taxon>
        <taxon>Moneuplotes</taxon>
    </lineage>
</organism>
<sequence length="158" mass="18173">MKFCCWCDLFKKWFPKKKKKNNTVRPSIRVYPKPKASDLGDKDLSSSNNMIFPSAKMGRMTMRKNRIDSILGNVKMEILQSEATKRHTTMTNNGLTRPPKLYKFETDYEQVYKREFNKASASQSNCHPSVEDAELLALADVGYNAQDLSNAHCLKSQR</sequence>
<name>A0AAD1XIQ7_EUPCR</name>
<gene>
    <name evidence="1" type="ORF">ECRASSUSDP1_LOCUS14626</name>
</gene>
<reference evidence="1" key="1">
    <citation type="submission" date="2023-07" db="EMBL/GenBank/DDBJ databases">
        <authorList>
            <consortium name="AG Swart"/>
            <person name="Singh M."/>
            <person name="Singh A."/>
            <person name="Seah K."/>
            <person name="Emmerich C."/>
        </authorList>
    </citation>
    <scope>NUCLEOTIDE SEQUENCE</scope>
    <source>
        <strain evidence="1">DP1</strain>
    </source>
</reference>
<evidence type="ECO:0000313" key="1">
    <source>
        <dbReference type="EMBL" id="CAI2373285.1"/>
    </source>
</evidence>
<comment type="caution">
    <text evidence="1">The sequence shown here is derived from an EMBL/GenBank/DDBJ whole genome shotgun (WGS) entry which is preliminary data.</text>
</comment>
<dbReference type="AlphaFoldDB" id="A0AAD1XIQ7"/>
<keyword evidence="2" id="KW-1185">Reference proteome</keyword>
<proteinExistence type="predicted"/>
<protein>
    <submittedName>
        <fullName evidence="1">Uncharacterized protein</fullName>
    </submittedName>
</protein>
<evidence type="ECO:0000313" key="2">
    <source>
        <dbReference type="Proteomes" id="UP001295684"/>
    </source>
</evidence>